<dbReference type="Proteomes" id="UP000324479">
    <property type="component" value="Unassembled WGS sequence"/>
</dbReference>
<sequence length="281" mass="28926">MSGDRVTVLSSSEDNVPKALLPDDVARRETVPANPYRSPRPWHDGTESPPAIETERALTAAEARLGGVAVRIILCGLVPGWLLAAGSIGLGVTRYGGAIGAGLSQSGLGSFVPIAALCSVLIIVGVVVGNRVRGKHRSLGRLTVLMSAIGVGGVYGVCQRVAAGEPLLGLAPLFAASSFSAWLTSLALLAIFLRVWSLRCRATRLTLLLELQVLLFAVAGVCVSAAALWPGFSRTATGTLALAGIGLATLTSGSLVLALVLLDRTLRRVAGPPVHDVAGED</sequence>
<evidence type="ECO:0000313" key="4">
    <source>
        <dbReference type="Proteomes" id="UP000324479"/>
    </source>
</evidence>
<feature type="region of interest" description="Disordered" evidence="1">
    <location>
        <begin position="1"/>
        <end position="51"/>
    </location>
</feature>
<gene>
    <name evidence="3" type="ORF">FYK55_01620</name>
</gene>
<evidence type="ECO:0000256" key="1">
    <source>
        <dbReference type="SAM" id="MobiDB-lite"/>
    </source>
</evidence>
<keyword evidence="2" id="KW-1133">Transmembrane helix</keyword>
<feature type="transmembrane region" description="Helical" evidence="2">
    <location>
        <begin position="68"/>
        <end position="90"/>
    </location>
</feature>
<evidence type="ECO:0000256" key="2">
    <source>
        <dbReference type="SAM" id="Phobius"/>
    </source>
</evidence>
<feature type="transmembrane region" description="Helical" evidence="2">
    <location>
        <begin position="205"/>
        <end position="229"/>
    </location>
</feature>
<comment type="caution">
    <text evidence="3">The sequence shown here is derived from an EMBL/GenBank/DDBJ whole genome shotgun (WGS) entry which is preliminary data.</text>
</comment>
<feature type="transmembrane region" description="Helical" evidence="2">
    <location>
        <begin position="110"/>
        <end position="130"/>
    </location>
</feature>
<accession>A0A5M6DLY6</accession>
<keyword evidence="4" id="KW-1185">Reference proteome</keyword>
<dbReference type="RefSeq" id="WP_150074249.1">
    <property type="nucleotide sequence ID" value="NZ_VWOX01000001.1"/>
</dbReference>
<keyword evidence="2" id="KW-0812">Transmembrane</keyword>
<feature type="transmembrane region" description="Helical" evidence="2">
    <location>
        <begin position="241"/>
        <end position="262"/>
    </location>
</feature>
<dbReference type="AlphaFoldDB" id="A0A5M6DLY6"/>
<keyword evidence="2" id="KW-0472">Membrane</keyword>
<feature type="transmembrane region" description="Helical" evidence="2">
    <location>
        <begin position="142"/>
        <end position="162"/>
    </location>
</feature>
<name>A0A5M6DLY6_9BACT</name>
<dbReference type="EMBL" id="VWOX01000001">
    <property type="protein sequence ID" value="KAA5547140.1"/>
    <property type="molecule type" value="Genomic_DNA"/>
</dbReference>
<proteinExistence type="predicted"/>
<protein>
    <submittedName>
        <fullName evidence="3">Uncharacterized protein</fullName>
    </submittedName>
</protein>
<reference evidence="3 4" key="1">
    <citation type="submission" date="2019-08" db="EMBL/GenBank/DDBJ databases">
        <authorList>
            <person name="Dhanesh K."/>
            <person name="Kumar G."/>
            <person name="Sasikala C."/>
            <person name="Venkata Ramana C."/>
        </authorList>
    </citation>
    <scope>NUCLEOTIDE SEQUENCE [LARGE SCALE GENOMIC DNA]</scope>
    <source>
        <strain evidence="3 4">JC645</strain>
    </source>
</reference>
<feature type="transmembrane region" description="Helical" evidence="2">
    <location>
        <begin position="168"/>
        <end position="193"/>
    </location>
</feature>
<evidence type="ECO:0000313" key="3">
    <source>
        <dbReference type="EMBL" id="KAA5547140.1"/>
    </source>
</evidence>
<organism evidence="3 4">
    <name type="scientific">Roseiconus nitratireducens</name>
    <dbReference type="NCBI Taxonomy" id="2605748"/>
    <lineage>
        <taxon>Bacteria</taxon>
        <taxon>Pseudomonadati</taxon>
        <taxon>Planctomycetota</taxon>
        <taxon>Planctomycetia</taxon>
        <taxon>Pirellulales</taxon>
        <taxon>Pirellulaceae</taxon>
        <taxon>Roseiconus</taxon>
    </lineage>
</organism>